<dbReference type="GeneID" id="89945577"/>
<keyword evidence="7" id="KW-1133">Transmembrane helix</keyword>
<feature type="region of interest" description="Disordered" evidence="6">
    <location>
        <begin position="430"/>
        <end position="461"/>
    </location>
</feature>
<dbReference type="InterPro" id="IPR031468">
    <property type="entry name" value="SMP_LBD"/>
</dbReference>
<dbReference type="Pfam" id="PF25331">
    <property type="entry name" value="C2_Mug190_3rd"/>
    <property type="match status" value="1"/>
</dbReference>
<keyword evidence="7" id="KW-0812">Transmembrane</keyword>
<feature type="compositionally biased region" description="Polar residues" evidence="6">
    <location>
        <begin position="1028"/>
        <end position="1049"/>
    </location>
</feature>
<dbReference type="SUPFAM" id="SSF49562">
    <property type="entry name" value="C2 domain (Calcium/lipid-binding domain, CaLB)"/>
    <property type="match status" value="2"/>
</dbReference>
<dbReference type="PROSITE" id="PS50004">
    <property type="entry name" value="C2"/>
    <property type="match status" value="2"/>
</dbReference>
<evidence type="ECO:0000256" key="1">
    <source>
        <dbReference type="ARBA" id="ARBA00004370"/>
    </source>
</evidence>
<protein>
    <recommendedName>
        <fullName evidence="12">C2 domain-containing protein</fullName>
    </recommendedName>
</protein>
<evidence type="ECO:0000256" key="3">
    <source>
        <dbReference type="ARBA" id="ARBA00023055"/>
    </source>
</evidence>
<feature type="domain" description="C2" evidence="8">
    <location>
        <begin position="256"/>
        <end position="389"/>
    </location>
</feature>
<evidence type="ECO:0008006" key="12">
    <source>
        <dbReference type="Google" id="ProtNLM"/>
    </source>
</evidence>
<sequence length="1186" mass="133141">MSAFACFIIGHYRFSLTTFCFACATGVAAFYMLSSTVLEGFEWQIEKIDGAKKLIDLGNHENNGETMEWFNGIAEKVWRSVDPRIFMVVEDILEDTLARVAPKVIKAARVADFDLGTAAPRIEKLQIFPPSPHQPPESIFGECEFSLRADSSATPSPGSTARHVTAPGASIRFKTGINAALDVRGELTKITGKMRFHLVTSPQIPFVSTVTISFTSAPTIETAVMPISKRLNVMRLPMLKTLVNEGVKLGFKQLVDPESLTIDVAKIMATQSDTFAIGLIQAEIRQVKRLKAKSKDPENLFVTLASSSAAMKNNIKSTRVLSNKKDPIWNEYLHQLVTSDDIKNDVYFNIKVMKADKVKNDQYWGSISASVKDITLGQLDKNENVSSWCTSERVMYDGWVPIDGKSKQASEALLNLKLTFHPKYVIPEEKRSKTEQVKREKLKQQQEKKEKKRLAEQERKSSKKVRFSMVFDTPADQLGQAMGEIAEKTKENTVSSKAHHAQDEQYDLQGGQVALKSDNDSDLSKSELVNIRDEYVKDDTSETDTLVDADQAAAEAELEDELNYYEPGETVFPEHKSGILSITITQAKDLEIVDPDLMTFKKRRHPYSADKSVNPYALVYVNDRKVFQTRPKMKTSCPYWNADTECFLKNYDTSFIRISVKTNIDLEHDPVIGTNVLKISDLFDGPVRKVKEAERWITLKHGIGYGRVLLNLTYKPIKLTLPRELSGSDVGTLVIESIQLTNLKNAMDNKNLKHTRATLSLNVEPKVQKHLQSSALTQEKSGSTWDWSANSSYFPLLMRYKTAVFIQLFQGMGAHKATARLWMKEIVDYEWQELTLGLHDYTPETGDGNRDELSWGSDGPNGQIVLRLKFVPGFSPVHAQLPSFKLDMLGADPFQKDDAWEKAHLLIQKEGSENYAISVPVTCGIDKDKREQVMEQMDKSQRANNKRRASTLIDISKNKKRNARQMSLATLTEKQRNDLVQLLQQQDENGHVHSGRSVPKFDVFKSESYSQPAAMASTSTPGEIMQTAAHQSGQQPQQRKLSDTPTTSFDVFRSQRQDRRSSNSTHSVPANYANRNSAASTSGYDFYNTNRRISEASTSSSVSAATPSTPPEAAGDPNTKSHQLMEIETATYLNAMRDGLKNSNIPNYQLLRQLSRGKDYFTEQFKALREGPNSELRANKAVMKEV</sequence>
<dbReference type="GO" id="GO:0016020">
    <property type="term" value="C:membrane"/>
    <property type="evidence" value="ECO:0007669"/>
    <property type="project" value="UniProtKB-SubCell"/>
</dbReference>
<reference evidence="10 11" key="1">
    <citation type="submission" date="2022-11" db="EMBL/GenBank/DDBJ databases">
        <title>Mucor velutinosus strain NIH1002 WGS.</title>
        <authorList>
            <person name="Subramanian P."/>
            <person name="Mullikin J.C."/>
            <person name="Segre J.A."/>
            <person name="Zelazny A.M."/>
        </authorList>
    </citation>
    <scope>NUCLEOTIDE SEQUENCE [LARGE SCALE GENOMIC DNA]</scope>
    <source>
        <strain evidence="10 11">NIH1002</strain>
    </source>
</reference>
<comment type="subcellular location">
    <subcellularLocation>
        <location evidence="1">Membrane</location>
    </subcellularLocation>
</comment>
<dbReference type="PANTHER" id="PTHR47348:SF3">
    <property type="entry name" value="MEIOTICALLY UP-REGULATED GENE 190 PROTEIN"/>
    <property type="match status" value="1"/>
</dbReference>
<keyword evidence="11" id="KW-1185">Reference proteome</keyword>
<keyword evidence="2" id="KW-0813">Transport</keyword>
<dbReference type="SMART" id="SM00239">
    <property type="entry name" value="C2"/>
    <property type="match status" value="2"/>
</dbReference>
<accession>A0AAN7HZ38</accession>
<feature type="region of interest" description="Disordered" evidence="6">
    <location>
        <begin position="1026"/>
        <end position="1083"/>
    </location>
</feature>
<evidence type="ECO:0000256" key="6">
    <source>
        <dbReference type="SAM" id="MobiDB-lite"/>
    </source>
</evidence>
<dbReference type="Proteomes" id="UP001304243">
    <property type="component" value="Unassembled WGS sequence"/>
</dbReference>
<dbReference type="GO" id="GO:0006869">
    <property type="term" value="P:lipid transport"/>
    <property type="evidence" value="ECO:0007669"/>
    <property type="project" value="UniProtKB-KW"/>
</dbReference>
<evidence type="ECO:0000259" key="8">
    <source>
        <dbReference type="PROSITE" id="PS50004"/>
    </source>
</evidence>
<organism evidence="10 11">
    <name type="scientific">Mucor velutinosus</name>
    <dbReference type="NCBI Taxonomy" id="708070"/>
    <lineage>
        <taxon>Eukaryota</taxon>
        <taxon>Fungi</taxon>
        <taxon>Fungi incertae sedis</taxon>
        <taxon>Mucoromycota</taxon>
        <taxon>Mucoromycotina</taxon>
        <taxon>Mucoromycetes</taxon>
        <taxon>Mucorales</taxon>
        <taxon>Mucorineae</taxon>
        <taxon>Mucoraceae</taxon>
        <taxon>Mucor</taxon>
    </lineage>
</organism>
<dbReference type="EMBL" id="JASEJX010000015">
    <property type="protein sequence ID" value="KAK4514283.1"/>
    <property type="molecule type" value="Genomic_DNA"/>
</dbReference>
<evidence type="ECO:0000313" key="11">
    <source>
        <dbReference type="Proteomes" id="UP001304243"/>
    </source>
</evidence>
<dbReference type="InterPro" id="IPR035892">
    <property type="entry name" value="C2_domain_sf"/>
</dbReference>
<feature type="compositionally biased region" description="Polar residues" evidence="6">
    <location>
        <begin position="1065"/>
        <end position="1083"/>
    </location>
</feature>
<name>A0AAN7HZ38_9FUNG</name>
<dbReference type="Pfam" id="PF25669">
    <property type="entry name" value="SMP_MUG190-like"/>
    <property type="match status" value="1"/>
</dbReference>
<feature type="compositionally biased region" description="Low complexity" evidence="6">
    <location>
        <begin position="1096"/>
        <end position="1114"/>
    </location>
</feature>
<keyword evidence="4" id="KW-0446">Lipid-binding</keyword>
<evidence type="ECO:0000313" key="10">
    <source>
        <dbReference type="EMBL" id="KAK4514283.1"/>
    </source>
</evidence>
<evidence type="ECO:0000256" key="4">
    <source>
        <dbReference type="ARBA" id="ARBA00023121"/>
    </source>
</evidence>
<gene>
    <name evidence="10" type="ORF">ATC70_001875</name>
</gene>
<dbReference type="GO" id="GO:0008289">
    <property type="term" value="F:lipid binding"/>
    <property type="evidence" value="ECO:0007669"/>
    <property type="project" value="UniProtKB-KW"/>
</dbReference>
<dbReference type="InterPro" id="IPR000008">
    <property type="entry name" value="C2_dom"/>
</dbReference>
<dbReference type="AlphaFoldDB" id="A0AAN7HZ38"/>
<evidence type="ECO:0000256" key="5">
    <source>
        <dbReference type="ARBA" id="ARBA00023136"/>
    </source>
</evidence>
<keyword evidence="5 7" id="KW-0472">Membrane</keyword>
<evidence type="ECO:0000256" key="7">
    <source>
        <dbReference type="SAM" id="Phobius"/>
    </source>
</evidence>
<feature type="compositionally biased region" description="Basic and acidic residues" evidence="6">
    <location>
        <begin position="430"/>
        <end position="460"/>
    </location>
</feature>
<dbReference type="PROSITE" id="PS51847">
    <property type="entry name" value="SMP"/>
    <property type="match status" value="1"/>
</dbReference>
<dbReference type="Gene3D" id="2.60.40.150">
    <property type="entry name" value="C2 domain"/>
    <property type="match status" value="2"/>
</dbReference>
<feature type="domain" description="C2" evidence="8">
    <location>
        <begin position="554"/>
        <end position="697"/>
    </location>
</feature>
<comment type="caution">
    <text evidence="10">The sequence shown here is derived from an EMBL/GenBank/DDBJ whole genome shotgun (WGS) entry which is preliminary data.</text>
</comment>
<feature type="transmembrane region" description="Helical" evidence="7">
    <location>
        <begin position="12"/>
        <end position="33"/>
    </location>
</feature>
<dbReference type="CDD" id="cd21676">
    <property type="entry name" value="SMP_Mug190"/>
    <property type="match status" value="1"/>
</dbReference>
<feature type="domain" description="SMP-LTD" evidence="9">
    <location>
        <begin position="63"/>
        <end position="265"/>
    </location>
</feature>
<dbReference type="InterPro" id="IPR057349">
    <property type="entry name" value="C2_Mug190_3rd"/>
</dbReference>
<dbReference type="RefSeq" id="XP_064680949.1">
    <property type="nucleotide sequence ID" value="XM_064821263.1"/>
</dbReference>
<keyword evidence="3" id="KW-0445">Lipid transport</keyword>
<evidence type="ECO:0000256" key="2">
    <source>
        <dbReference type="ARBA" id="ARBA00022448"/>
    </source>
</evidence>
<dbReference type="PANTHER" id="PTHR47348">
    <property type="entry name" value="MEIOTICALLY UP-REGULATED GENE 190 PROTEIN"/>
    <property type="match status" value="1"/>
</dbReference>
<feature type="region of interest" description="Disordered" evidence="6">
    <location>
        <begin position="1096"/>
        <end position="1122"/>
    </location>
</feature>
<evidence type="ECO:0000259" key="9">
    <source>
        <dbReference type="PROSITE" id="PS51847"/>
    </source>
</evidence>
<proteinExistence type="predicted"/>
<dbReference type="Pfam" id="PF00168">
    <property type="entry name" value="C2"/>
    <property type="match status" value="2"/>
</dbReference>